<comment type="caution">
    <text evidence="2">The sequence shown here is derived from an EMBL/GenBank/DDBJ whole genome shotgun (WGS) entry which is preliminary data.</text>
</comment>
<keyword evidence="3" id="KW-1185">Reference proteome</keyword>
<dbReference type="AlphaFoldDB" id="A0A9X3XEI4"/>
<reference evidence="2 3" key="1">
    <citation type="submission" date="2021-04" db="EMBL/GenBank/DDBJ databases">
        <title>Genome analysis of Polyangium sp.</title>
        <authorList>
            <person name="Li Y."/>
            <person name="Wang J."/>
        </authorList>
    </citation>
    <scope>NUCLEOTIDE SEQUENCE [LARGE SCALE GENOMIC DNA]</scope>
    <source>
        <strain evidence="2 3">SDU14</strain>
    </source>
</reference>
<evidence type="ECO:0000256" key="1">
    <source>
        <dbReference type="SAM" id="SignalP"/>
    </source>
</evidence>
<organism evidence="2 3">
    <name type="scientific">Polyangium jinanense</name>
    <dbReference type="NCBI Taxonomy" id="2829994"/>
    <lineage>
        <taxon>Bacteria</taxon>
        <taxon>Pseudomonadati</taxon>
        <taxon>Myxococcota</taxon>
        <taxon>Polyangia</taxon>
        <taxon>Polyangiales</taxon>
        <taxon>Polyangiaceae</taxon>
        <taxon>Polyangium</taxon>
    </lineage>
</organism>
<protein>
    <submittedName>
        <fullName evidence="2">Uncharacterized protein</fullName>
    </submittedName>
</protein>
<feature type="signal peptide" evidence="1">
    <location>
        <begin position="1"/>
        <end position="27"/>
    </location>
</feature>
<accession>A0A9X3XEI4</accession>
<dbReference type="Proteomes" id="UP001151081">
    <property type="component" value="Unassembled WGS sequence"/>
</dbReference>
<proteinExistence type="predicted"/>
<evidence type="ECO:0000313" key="2">
    <source>
        <dbReference type="EMBL" id="MDC3988904.1"/>
    </source>
</evidence>
<evidence type="ECO:0000313" key="3">
    <source>
        <dbReference type="Proteomes" id="UP001151081"/>
    </source>
</evidence>
<gene>
    <name evidence="2" type="ORF">KEG57_51030</name>
</gene>
<dbReference type="EMBL" id="JAGTJJ010000087">
    <property type="protein sequence ID" value="MDC3988904.1"/>
    <property type="molecule type" value="Genomic_DNA"/>
</dbReference>
<feature type="chain" id="PRO_5040871563" evidence="1">
    <location>
        <begin position="28"/>
        <end position="279"/>
    </location>
</feature>
<keyword evidence="1" id="KW-0732">Signal</keyword>
<name>A0A9X3XEI4_9BACT</name>
<dbReference type="RefSeq" id="WP_272427963.1">
    <property type="nucleotide sequence ID" value="NZ_JAGTJJ010000087.1"/>
</dbReference>
<sequence>MQPRILPTFALLAPFAALLAAPAPAAAAPSCSGPVCQDAASWTDGGFGASYSFWTGLQSKKNFQTDASYGADYLKMGADIHATAKAFGVSKPIVDAYALAYHNNGESWGGVHVAAVGVVLYSESITNAIPFGVSRTFFKADEDISLLGVHIDLDGKVGGELGVDVTPSITSSYMSLMAEPYARAYADADADVGAACASVAVKGSLTALDLHVPAVITATYPEDNSMSVLMSLDYSLHSLDGKLKVELEYCMDSDSKTLVNFDGFTAGGQLFAKWGNISW</sequence>